<accession>A0A1H7KNM3</accession>
<feature type="compositionally biased region" description="Acidic residues" evidence="1">
    <location>
        <begin position="215"/>
        <end position="224"/>
    </location>
</feature>
<dbReference type="EMBL" id="FOAW01000004">
    <property type="protein sequence ID" value="SEK87547.1"/>
    <property type="molecule type" value="Genomic_DNA"/>
</dbReference>
<dbReference type="AlphaFoldDB" id="A0A1H7KNM3"/>
<dbReference type="Proteomes" id="UP000198677">
    <property type="component" value="Unassembled WGS sequence"/>
</dbReference>
<dbReference type="SUPFAM" id="SSF46785">
    <property type="entry name" value="Winged helix' DNA-binding domain"/>
    <property type="match status" value="1"/>
</dbReference>
<evidence type="ECO:0000313" key="3">
    <source>
        <dbReference type="Proteomes" id="UP000198677"/>
    </source>
</evidence>
<sequence>MVEPTPYPELPATAWAVLGMFTFGEKLTGNDLKRWADLSVKYFYWGPSLSQVYSELKKLEDLDLVRSTVVCEPGIRARRVYEITHAGVGAIRAWSHSAPVELPVLKHGVVLRLWMGHLNDPEHLKFLVTEHIKNLCEIRDRAGAQAVRSDRDPAWAFTALSLRWSQRYFQAEIDLARGLLEDIDAAAREFSRVEEFDKWDLPRPIAPGGWRGGEVTDDAPVAED</sequence>
<protein>
    <submittedName>
        <fullName evidence="2">Transcriptional regulator PadR-like family protein</fullName>
    </submittedName>
</protein>
<dbReference type="InterPro" id="IPR036390">
    <property type="entry name" value="WH_DNA-bd_sf"/>
</dbReference>
<evidence type="ECO:0000256" key="1">
    <source>
        <dbReference type="SAM" id="MobiDB-lite"/>
    </source>
</evidence>
<evidence type="ECO:0000313" key="2">
    <source>
        <dbReference type="EMBL" id="SEK87547.1"/>
    </source>
</evidence>
<gene>
    <name evidence="2" type="ORF">SAMN05444583_10497</name>
</gene>
<dbReference type="InterPro" id="IPR036388">
    <property type="entry name" value="WH-like_DNA-bd_sf"/>
</dbReference>
<keyword evidence="3" id="KW-1185">Reference proteome</keyword>
<name>A0A1H7KNM3_9NOCA</name>
<dbReference type="Gene3D" id="1.10.10.10">
    <property type="entry name" value="Winged helix-like DNA-binding domain superfamily/Winged helix DNA-binding domain"/>
    <property type="match status" value="1"/>
</dbReference>
<proteinExistence type="predicted"/>
<reference evidence="3" key="1">
    <citation type="submission" date="2016-10" db="EMBL/GenBank/DDBJ databases">
        <authorList>
            <person name="Varghese N."/>
            <person name="Submissions S."/>
        </authorList>
    </citation>
    <scope>NUCLEOTIDE SEQUENCE [LARGE SCALE GENOMIC DNA]</scope>
    <source>
        <strain evidence="3">DSM 44675</strain>
    </source>
</reference>
<organism evidence="2 3">
    <name type="scientific">Rhodococcus maanshanensis</name>
    <dbReference type="NCBI Taxonomy" id="183556"/>
    <lineage>
        <taxon>Bacteria</taxon>
        <taxon>Bacillati</taxon>
        <taxon>Actinomycetota</taxon>
        <taxon>Actinomycetes</taxon>
        <taxon>Mycobacteriales</taxon>
        <taxon>Nocardiaceae</taxon>
        <taxon>Rhodococcus</taxon>
    </lineage>
</organism>
<feature type="region of interest" description="Disordered" evidence="1">
    <location>
        <begin position="204"/>
        <end position="224"/>
    </location>
</feature>